<dbReference type="PANTHER" id="PTHR42698:SF1">
    <property type="entry name" value="GTPASE ERA, MITOCHONDRIAL"/>
    <property type="match status" value="1"/>
</dbReference>
<dbReference type="InterPro" id="IPR027417">
    <property type="entry name" value="P-loop_NTPase"/>
</dbReference>
<comment type="caution">
    <text evidence="1">The sequence shown here is derived from an EMBL/GenBank/DDBJ whole genome shotgun (WGS) entry which is preliminary data.</text>
</comment>
<name>A0A3A4AVF0_9ACTN</name>
<protein>
    <submittedName>
        <fullName evidence="1">ABC transporter</fullName>
    </submittedName>
</protein>
<dbReference type="GO" id="GO:0005525">
    <property type="term" value="F:GTP binding"/>
    <property type="evidence" value="ECO:0007669"/>
    <property type="project" value="InterPro"/>
</dbReference>
<dbReference type="InterPro" id="IPR005662">
    <property type="entry name" value="GTPase_Era-like"/>
</dbReference>
<dbReference type="EMBL" id="QZEY01000003">
    <property type="protein sequence ID" value="RJL33595.1"/>
    <property type="molecule type" value="Genomic_DNA"/>
</dbReference>
<dbReference type="OrthoDB" id="207675at2"/>
<accession>A0A3A4AVF0</accession>
<dbReference type="GO" id="GO:0043024">
    <property type="term" value="F:ribosomal small subunit binding"/>
    <property type="evidence" value="ECO:0007669"/>
    <property type="project" value="TreeGrafter"/>
</dbReference>
<sequence>MEALEELRRGLRTVRFPLELAGADECRGMRDRMVAQLDDYVVPRLAALDAPLLAVVGGSTGAGKSTLVNSLVGVEVAEAGVLRPTTLAPTLVVNPADEPWFSTQRILPGLPRVTGSGAAEPGSLRVVAEESVPTGLALLDAPDIDSVVRANRELATQLLGAADLWIFLTTAARYADEVPWGFLRDARERATALALVLDRVPAEAAEEVAADFRRLLAENGLGETPLFTIAELGLTGEGLLPAPAVRPVREWLGGLAADAEARADVVRRTLAGALGNLAGRVPALAEGAEAQLAAEAALRRDAVGAYEAAMASFDDGMRDGSLLRGEVLARWQEFIGTGELMRSLETRIGRLRDRIVAAFTGRPLPEARLRVALETGVESLIRACADEAAERTVDAWAAHPAGRPLLGDDLHLARASAGLPERAAATVRDWQGYVLELVREEGASKRSAARLASFGVNGAGLLLMLVVFAQTGGLTGVEVGIAGGTSVVSQKVLEAIFGDQAVRQLAATARDDLRARVEELLVGEARRFTDRLHGLRLSPRAPDDLRAAARAVRDSAGEVLT</sequence>
<dbReference type="GO" id="GO:0000028">
    <property type="term" value="P:ribosomal small subunit assembly"/>
    <property type="evidence" value="ECO:0007669"/>
    <property type="project" value="TreeGrafter"/>
</dbReference>
<dbReference type="Proteomes" id="UP000265768">
    <property type="component" value="Unassembled WGS sequence"/>
</dbReference>
<dbReference type="PANTHER" id="PTHR42698">
    <property type="entry name" value="GTPASE ERA"/>
    <property type="match status" value="1"/>
</dbReference>
<keyword evidence="2" id="KW-1185">Reference proteome</keyword>
<dbReference type="AlphaFoldDB" id="A0A3A4AVF0"/>
<dbReference type="GO" id="GO:0005829">
    <property type="term" value="C:cytosol"/>
    <property type="evidence" value="ECO:0007669"/>
    <property type="project" value="TreeGrafter"/>
</dbReference>
<proteinExistence type="predicted"/>
<evidence type="ECO:0000313" key="1">
    <source>
        <dbReference type="EMBL" id="RJL33595.1"/>
    </source>
</evidence>
<dbReference type="GO" id="GO:0019843">
    <property type="term" value="F:rRNA binding"/>
    <property type="evidence" value="ECO:0007669"/>
    <property type="project" value="TreeGrafter"/>
</dbReference>
<dbReference type="Gene3D" id="3.40.50.300">
    <property type="entry name" value="P-loop containing nucleotide triphosphate hydrolases"/>
    <property type="match status" value="1"/>
</dbReference>
<evidence type="ECO:0000313" key="2">
    <source>
        <dbReference type="Proteomes" id="UP000265768"/>
    </source>
</evidence>
<organism evidence="1 2">
    <name type="scientific">Bailinhaonella thermotolerans</name>
    <dbReference type="NCBI Taxonomy" id="1070861"/>
    <lineage>
        <taxon>Bacteria</taxon>
        <taxon>Bacillati</taxon>
        <taxon>Actinomycetota</taxon>
        <taxon>Actinomycetes</taxon>
        <taxon>Streptosporangiales</taxon>
        <taxon>Streptosporangiaceae</taxon>
        <taxon>Bailinhaonella</taxon>
    </lineage>
</organism>
<reference evidence="1 2" key="1">
    <citation type="submission" date="2018-09" db="EMBL/GenBank/DDBJ databases">
        <title>YIM 75507 draft genome.</title>
        <authorList>
            <person name="Tang S."/>
            <person name="Feng Y."/>
        </authorList>
    </citation>
    <scope>NUCLEOTIDE SEQUENCE [LARGE SCALE GENOMIC DNA]</scope>
    <source>
        <strain evidence="1 2">YIM 75507</strain>
    </source>
</reference>
<dbReference type="SUPFAM" id="SSF52540">
    <property type="entry name" value="P-loop containing nucleoside triphosphate hydrolases"/>
    <property type="match status" value="1"/>
</dbReference>
<gene>
    <name evidence="1" type="ORF">D5H75_10025</name>
</gene>